<evidence type="ECO:0000313" key="3">
    <source>
        <dbReference type="Proteomes" id="UP001311232"/>
    </source>
</evidence>
<reference evidence="2 3" key="1">
    <citation type="submission" date="2021-06" db="EMBL/GenBank/DDBJ databases">
        <authorList>
            <person name="Palmer J.M."/>
        </authorList>
    </citation>
    <scope>NUCLEOTIDE SEQUENCE [LARGE SCALE GENOMIC DNA]</scope>
    <source>
        <strain evidence="2 3">MEX-2019</strain>
        <tissue evidence="2">Muscle</tissue>
    </source>
</reference>
<comment type="caution">
    <text evidence="2">The sequence shown here is derived from an EMBL/GenBank/DDBJ whole genome shotgun (WGS) entry which is preliminary data.</text>
</comment>
<evidence type="ECO:0000313" key="2">
    <source>
        <dbReference type="EMBL" id="KAK5622830.1"/>
    </source>
</evidence>
<dbReference type="Proteomes" id="UP001311232">
    <property type="component" value="Unassembled WGS sequence"/>
</dbReference>
<organism evidence="2 3">
    <name type="scientific">Crenichthys baileyi</name>
    <name type="common">White River springfish</name>
    <dbReference type="NCBI Taxonomy" id="28760"/>
    <lineage>
        <taxon>Eukaryota</taxon>
        <taxon>Metazoa</taxon>
        <taxon>Chordata</taxon>
        <taxon>Craniata</taxon>
        <taxon>Vertebrata</taxon>
        <taxon>Euteleostomi</taxon>
        <taxon>Actinopterygii</taxon>
        <taxon>Neopterygii</taxon>
        <taxon>Teleostei</taxon>
        <taxon>Neoteleostei</taxon>
        <taxon>Acanthomorphata</taxon>
        <taxon>Ovalentaria</taxon>
        <taxon>Atherinomorphae</taxon>
        <taxon>Cyprinodontiformes</taxon>
        <taxon>Goodeidae</taxon>
        <taxon>Crenichthys</taxon>
    </lineage>
</organism>
<gene>
    <name evidence="2" type="primary">DLG4_2</name>
    <name evidence="2" type="ORF">CRENBAI_024136</name>
</gene>
<evidence type="ECO:0000259" key="1">
    <source>
        <dbReference type="SMART" id="SM01277"/>
    </source>
</evidence>
<feature type="domain" description="Disks large homologue 1 N-terminal PEST" evidence="1">
    <location>
        <begin position="7"/>
        <end position="61"/>
    </location>
</feature>
<keyword evidence="3" id="KW-1185">Reference proteome</keyword>
<dbReference type="Pfam" id="PF10608">
    <property type="entry name" value="MAGUK_N_PEST"/>
    <property type="match status" value="1"/>
</dbReference>
<dbReference type="EMBL" id="JAHHUM010000074">
    <property type="protein sequence ID" value="KAK5622830.1"/>
    <property type="molecule type" value="Genomic_DNA"/>
</dbReference>
<proteinExistence type="predicted"/>
<protein>
    <submittedName>
        <fullName evidence="2">Disks large 4</fullName>
    </submittedName>
</protein>
<dbReference type="AlphaFoldDB" id="A0AAV9SND4"/>
<feature type="non-terminal residue" evidence="2">
    <location>
        <position position="61"/>
    </location>
</feature>
<dbReference type="InterPro" id="IPR019590">
    <property type="entry name" value="DLG1_PEST_dom"/>
</dbReference>
<dbReference type="SMART" id="SM01277">
    <property type="entry name" value="MAGUK_N_PEST"/>
    <property type="match status" value="1"/>
</dbReference>
<sequence length="61" mass="6835">MPRCGILKYRYQDEETPPLEHSPAHLAPGKSAEMLHMSDKNLAAMEAIHGYTPHTHISPVK</sequence>
<name>A0AAV9SND4_9TELE</name>
<accession>A0AAV9SND4</accession>